<dbReference type="PATRIC" id="fig|317.174.peg.5007"/>
<dbReference type="OrthoDB" id="2375888at2"/>
<feature type="transmembrane region" description="Helical" evidence="17">
    <location>
        <begin position="79"/>
        <end position="101"/>
    </location>
</feature>
<dbReference type="PANTHER" id="PTHR36835:SF1">
    <property type="entry name" value="CYTOCHROME BO(3) UBIQUINOL OXIDASE SUBUNIT 4"/>
    <property type="match status" value="1"/>
</dbReference>
<comment type="subcellular location">
    <subcellularLocation>
        <location evidence="1">Cell membrane</location>
        <topology evidence="1">Multi-pass membrane protein</topology>
    </subcellularLocation>
</comment>
<dbReference type="PANTHER" id="PTHR36835">
    <property type="entry name" value="CYTOCHROME BO(3) UBIQUINOL OXIDASE SUBUNIT 4"/>
    <property type="match status" value="1"/>
</dbReference>
<keyword evidence="11 17" id="KW-0472">Membrane</keyword>
<organism evidence="18 20">
    <name type="scientific">Pseudomonas syringae</name>
    <dbReference type="NCBI Taxonomy" id="317"/>
    <lineage>
        <taxon>Bacteria</taxon>
        <taxon>Pseudomonadati</taxon>
        <taxon>Pseudomonadota</taxon>
        <taxon>Gammaproteobacteria</taxon>
        <taxon>Pseudomonadales</taxon>
        <taxon>Pseudomonadaceae</taxon>
        <taxon>Pseudomonas</taxon>
    </lineage>
</organism>
<dbReference type="Pfam" id="PF03626">
    <property type="entry name" value="COX4_pro"/>
    <property type="match status" value="1"/>
</dbReference>
<evidence type="ECO:0000256" key="15">
    <source>
        <dbReference type="ARBA" id="ARBA00031887"/>
    </source>
</evidence>
<dbReference type="GO" id="GO:0005886">
    <property type="term" value="C:plasma membrane"/>
    <property type="evidence" value="ECO:0007669"/>
    <property type="project" value="UniProtKB-SubCell"/>
</dbReference>
<comment type="function">
    <text evidence="12">Cytochrome bo(3) ubiquinol terminal oxidase is the component of the aerobic respiratory chain of E.coli that predominates when cells are grown at high aeration. Has proton pump activity across the membrane in addition to electron transfer, pumping 2 protons/electron.</text>
</comment>
<dbReference type="GO" id="GO:0015990">
    <property type="term" value="P:electron transport coupled proton transport"/>
    <property type="evidence" value="ECO:0007669"/>
    <property type="project" value="InterPro"/>
</dbReference>
<comment type="subunit">
    <text evidence="3">Heterooctamer of two A chains, two B chains, two C chains and two D chains.</text>
</comment>
<evidence type="ECO:0000256" key="9">
    <source>
        <dbReference type="ARBA" id="ARBA00022989"/>
    </source>
</evidence>
<reference evidence="19 21" key="2">
    <citation type="submission" date="2015-07" db="EMBL/GenBank/DDBJ databases">
        <title>Draft genome sequence of a diazotrophic, plant growth-promoting rhizobacterium of the Pseudomonas syringae complex.</title>
        <authorList>
            <person name="Patten C.L."/>
            <person name="Jeong H."/>
        </authorList>
    </citation>
    <scope>NUCLEOTIDE SEQUENCE [LARGE SCALE GENOMIC DNA]</scope>
    <source>
        <strain evidence="19 21">GR12-2</strain>
    </source>
</reference>
<evidence type="ECO:0000256" key="13">
    <source>
        <dbReference type="ARBA" id="ARBA00030071"/>
    </source>
</evidence>
<keyword evidence="9 17" id="KW-1133">Transmembrane helix</keyword>
<evidence type="ECO:0000256" key="6">
    <source>
        <dbReference type="ARBA" id="ARBA00022475"/>
    </source>
</evidence>
<dbReference type="EMBL" id="JPQT01000132">
    <property type="protein sequence ID" value="KFE46806.1"/>
    <property type="molecule type" value="Genomic_DNA"/>
</dbReference>
<dbReference type="Proteomes" id="UP000093104">
    <property type="component" value="Unassembled WGS sequence"/>
</dbReference>
<name>A0A085UUE3_PSESX</name>
<keyword evidence="5" id="KW-0813">Transport</keyword>
<dbReference type="InterPro" id="IPR005171">
    <property type="entry name" value="Cyt_c_oxidase_su4_prok"/>
</dbReference>
<evidence type="ECO:0000256" key="11">
    <source>
        <dbReference type="ARBA" id="ARBA00023136"/>
    </source>
</evidence>
<evidence type="ECO:0000256" key="7">
    <source>
        <dbReference type="ARBA" id="ARBA00022692"/>
    </source>
</evidence>
<dbReference type="AlphaFoldDB" id="A0A085UUE3"/>
<keyword evidence="6" id="KW-1003">Cell membrane</keyword>
<protein>
    <recommendedName>
        <fullName evidence="4">Cytochrome bo(3) ubiquinol oxidase subunit 4</fullName>
    </recommendedName>
    <alternativeName>
        <fullName evidence="16">Cytochrome o ubiquinol oxidase subunit 4</fullName>
    </alternativeName>
    <alternativeName>
        <fullName evidence="13">Oxidase bo(3) subunit 4</fullName>
    </alternativeName>
    <alternativeName>
        <fullName evidence="14">Ubiquinol oxidase polypeptide IV</fullName>
    </alternativeName>
    <alternativeName>
        <fullName evidence="15">Ubiquinol oxidase subunit 4</fullName>
    </alternativeName>
</protein>
<accession>A0A085UUE3</accession>
<evidence type="ECO:0000256" key="2">
    <source>
        <dbReference type="ARBA" id="ARBA00008079"/>
    </source>
</evidence>
<proteinExistence type="inferred from homology"/>
<evidence type="ECO:0000256" key="10">
    <source>
        <dbReference type="ARBA" id="ARBA00023002"/>
    </source>
</evidence>
<comment type="similarity">
    <text evidence="2">Belongs to the cytochrome c oxidase bacterial subunit 4 family.</text>
</comment>
<evidence type="ECO:0000256" key="4">
    <source>
        <dbReference type="ARBA" id="ARBA00014689"/>
    </source>
</evidence>
<evidence type="ECO:0000256" key="3">
    <source>
        <dbReference type="ARBA" id="ARBA00011700"/>
    </source>
</evidence>
<evidence type="ECO:0000256" key="12">
    <source>
        <dbReference type="ARBA" id="ARBA00025694"/>
    </source>
</evidence>
<evidence type="ECO:0000313" key="21">
    <source>
        <dbReference type="Proteomes" id="UP000093104"/>
    </source>
</evidence>
<gene>
    <name evidence="19" type="ORF">AFK24_22370</name>
    <name evidence="18" type="ORF">IV02_24485</name>
</gene>
<evidence type="ECO:0000313" key="20">
    <source>
        <dbReference type="Proteomes" id="UP000028643"/>
    </source>
</evidence>
<keyword evidence="7 17" id="KW-0812">Transmembrane</keyword>
<dbReference type="GO" id="GO:0009486">
    <property type="term" value="F:cytochrome bo3 ubiquinol oxidase activity"/>
    <property type="evidence" value="ECO:0007669"/>
    <property type="project" value="InterPro"/>
</dbReference>
<keyword evidence="10" id="KW-0560">Oxidoreductase</keyword>
<evidence type="ECO:0000256" key="5">
    <source>
        <dbReference type="ARBA" id="ARBA00022448"/>
    </source>
</evidence>
<feature type="transmembrane region" description="Helical" evidence="17">
    <location>
        <begin position="48"/>
        <end position="67"/>
    </location>
</feature>
<dbReference type="Proteomes" id="UP000028643">
    <property type="component" value="Unassembled WGS sequence"/>
</dbReference>
<dbReference type="RefSeq" id="WP_020292152.1">
    <property type="nucleotide sequence ID" value="NZ_JPQT01000132.1"/>
</dbReference>
<evidence type="ECO:0000256" key="16">
    <source>
        <dbReference type="ARBA" id="ARBA00032185"/>
    </source>
</evidence>
<keyword evidence="8" id="KW-0249">Electron transport</keyword>
<dbReference type="NCBIfam" id="TIGR02847">
    <property type="entry name" value="CyoD"/>
    <property type="match status" value="1"/>
</dbReference>
<dbReference type="GO" id="GO:0009319">
    <property type="term" value="C:cytochrome o ubiquinol oxidase complex"/>
    <property type="evidence" value="ECO:0007669"/>
    <property type="project" value="TreeGrafter"/>
</dbReference>
<evidence type="ECO:0000256" key="17">
    <source>
        <dbReference type="SAM" id="Phobius"/>
    </source>
</evidence>
<reference evidence="18 20" key="1">
    <citation type="submission" date="2014-07" db="EMBL/GenBank/DDBJ databases">
        <title>Draft Genome Sequences of Environmental Pseudomonas syringae strains.</title>
        <authorList>
            <person name="Baltrus D.A."/>
            <person name="Berge O."/>
            <person name="Morris C."/>
        </authorList>
    </citation>
    <scope>NUCLEOTIDE SEQUENCE [LARGE SCALE GENOMIC DNA]</scope>
    <source>
        <strain evidence="18 20">CEB003</strain>
    </source>
</reference>
<evidence type="ECO:0000256" key="1">
    <source>
        <dbReference type="ARBA" id="ARBA00004651"/>
    </source>
</evidence>
<evidence type="ECO:0000256" key="8">
    <source>
        <dbReference type="ARBA" id="ARBA00022982"/>
    </source>
</evidence>
<sequence>MANAHIHAEETSHGSVRSYVIGFVLSVILTAIPFWLVMDPIMSKTATLWTILIFAIVQVMVHLVYFLHFDRSPGQRNNVISFAFAALVIVLLVGLSLWIMFSIHTVMMAH</sequence>
<evidence type="ECO:0000313" key="19">
    <source>
        <dbReference type="EMBL" id="OCR22786.1"/>
    </source>
</evidence>
<evidence type="ECO:0000313" key="18">
    <source>
        <dbReference type="EMBL" id="KFE46806.1"/>
    </source>
</evidence>
<dbReference type="GO" id="GO:0019646">
    <property type="term" value="P:aerobic electron transport chain"/>
    <property type="evidence" value="ECO:0007669"/>
    <property type="project" value="TreeGrafter"/>
</dbReference>
<dbReference type="InterPro" id="IPR014210">
    <property type="entry name" value="Cyt_o_ubiqinol_oxidase_su4"/>
</dbReference>
<evidence type="ECO:0000256" key="14">
    <source>
        <dbReference type="ARBA" id="ARBA00030211"/>
    </source>
</evidence>
<comment type="caution">
    <text evidence="18">The sequence shown here is derived from an EMBL/GenBank/DDBJ whole genome shotgun (WGS) entry which is preliminary data.</text>
</comment>
<dbReference type="GO" id="GO:0015078">
    <property type="term" value="F:proton transmembrane transporter activity"/>
    <property type="evidence" value="ECO:0007669"/>
    <property type="project" value="TreeGrafter"/>
</dbReference>
<dbReference type="EMBL" id="LGSI01000066">
    <property type="protein sequence ID" value="OCR22786.1"/>
    <property type="molecule type" value="Genomic_DNA"/>
</dbReference>
<feature type="transmembrane region" description="Helical" evidence="17">
    <location>
        <begin position="19"/>
        <end position="36"/>
    </location>
</feature>
<dbReference type="InterPro" id="IPR050968">
    <property type="entry name" value="Cytochrome_c_oxidase_bac_sub4"/>
</dbReference>